<reference evidence="2 3" key="1">
    <citation type="journal article" date="2016" name="Nat. Commun.">
        <title>Thousands of microbial genomes shed light on interconnected biogeochemical processes in an aquifer system.</title>
        <authorList>
            <person name="Anantharaman K."/>
            <person name="Brown C.T."/>
            <person name="Hug L.A."/>
            <person name="Sharon I."/>
            <person name="Castelle C.J."/>
            <person name="Probst A.J."/>
            <person name="Thomas B.C."/>
            <person name="Singh A."/>
            <person name="Wilkins M.J."/>
            <person name="Karaoz U."/>
            <person name="Brodie E.L."/>
            <person name="Williams K.H."/>
            <person name="Hubbard S.S."/>
            <person name="Banfield J.F."/>
        </authorList>
    </citation>
    <scope>NUCLEOTIDE SEQUENCE [LARGE SCALE GENOMIC DNA]</scope>
</reference>
<sequence length="66" mass="7713">MRVNADKNEKLHGKHRGGRGDWVSPRVGNYSKLRVLKERSDFNMEFNVYEEVPGNIAQEIIEGKRR</sequence>
<accession>A0A1G2RC84</accession>
<gene>
    <name evidence="2" type="ORF">A3D64_01105</name>
</gene>
<dbReference type="Proteomes" id="UP000178613">
    <property type="component" value="Unassembled WGS sequence"/>
</dbReference>
<evidence type="ECO:0000313" key="3">
    <source>
        <dbReference type="Proteomes" id="UP000178613"/>
    </source>
</evidence>
<protein>
    <submittedName>
        <fullName evidence="2">Uncharacterized protein</fullName>
    </submittedName>
</protein>
<organism evidence="2 3">
    <name type="scientific">Candidatus Wildermuthbacteria bacterium RIFCSPHIGHO2_02_FULL_49_9</name>
    <dbReference type="NCBI Taxonomy" id="1802456"/>
    <lineage>
        <taxon>Bacteria</taxon>
        <taxon>Candidatus Wildermuthiibacteriota</taxon>
    </lineage>
</organism>
<evidence type="ECO:0000256" key="1">
    <source>
        <dbReference type="SAM" id="MobiDB-lite"/>
    </source>
</evidence>
<dbReference type="AlphaFoldDB" id="A0A1G2RC84"/>
<comment type="caution">
    <text evidence="2">The sequence shown here is derived from an EMBL/GenBank/DDBJ whole genome shotgun (WGS) entry which is preliminary data.</text>
</comment>
<feature type="region of interest" description="Disordered" evidence="1">
    <location>
        <begin position="1"/>
        <end position="23"/>
    </location>
</feature>
<feature type="compositionally biased region" description="Basic and acidic residues" evidence="1">
    <location>
        <begin position="1"/>
        <end position="11"/>
    </location>
</feature>
<name>A0A1G2RC84_9BACT</name>
<evidence type="ECO:0000313" key="2">
    <source>
        <dbReference type="EMBL" id="OHA70460.1"/>
    </source>
</evidence>
<proteinExistence type="predicted"/>
<dbReference type="EMBL" id="MHUB01000025">
    <property type="protein sequence ID" value="OHA70460.1"/>
    <property type="molecule type" value="Genomic_DNA"/>
</dbReference>